<feature type="compositionally biased region" description="Basic residues" evidence="1">
    <location>
        <begin position="141"/>
        <end position="154"/>
    </location>
</feature>
<feature type="compositionally biased region" description="Polar residues" evidence="1">
    <location>
        <begin position="106"/>
        <end position="124"/>
    </location>
</feature>
<name>A0A7J7KBQ8_BUGNE</name>
<sequence length="175" mass="18049">MYIREEVYNDSTRHDPVAGPNTGPAGGPNTGPGAGRNTGPGAGPNTGPAAGGPNTGPAGGPNTGPGYTVNQNLAAYESFGNESVRPLHTVLPLKPVGNPHHRTRMQNHNTGSSGSIAAPSSTDTKIQRPELANGFQNPRKTQTRKAHGSKKRRSSSPEPIGSSRGCKQLMLGLLS</sequence>
<gene>
    <name evidence="2" type="ORF">EB796_006423</name>
</gene>
<organism evidence="2 3">
    <name type="scientific">Bugula neritina</name>
    <name type="common">Brown bryozoan</name>
    <name type="synonym">Sertularia neritina</name>
    <dbReference type="NCBI Taxonomy" id="10212"/>
    <lineage>
        <taxon>Eukaryota</taxon>
        <taxon>Metazoa</taxon>
        <taxon>Spiralia</taxon>
        <taxon>Lophotrochozoa</taxon>
        <taxon>Bryozoa</taxon>
        <taxon>Gymnolaemata</taxon>
        <taxon>Cheilostomatida</taxon>
        <taxon>Flustrina</taxon>
        <taxon>Buguloidea</taxon>
        <taxon>Bugulidae</taxon>
        <taxon>Bugula</taxon>
    </lineage>
</organism>
<feature type="compositionally biased region" description="Basic and acidic residues" evidence="1">
    <location>
        <begin position="1"/>
        <end position="16"/>
    </location>
</feature>
<feature type="region of interest" description="Disordered" evidence="1">
    <location>
        <begin position="1"/>
        <end position="69"/>
    </location>
</feature>
<dbReference type="AlphaFoldDB" id="A0A7J7KBQ8"/>
<protein>
    <submittedName>
        <fullName evidence="2">Uncharacterized protein</fullName>
    </submittedName>
</protein>
<keyword evidence="3" id="KW-1185">Reference proteome</keyword>
<proteinExistence type="predicted"/>
<dbReference type="Proteomes" id="UP000593567">
    <property type="component" value="Unassembled WGS sequence"/>
</dbReference>
<comment type="caution">
    <text evidence="2">The sequence shown here is derived from an EMBL/GenBank/DDBJ whole genome shotgun (WGS) entry which is preliminary data.</text>
</comment>
<feature type="region of interest" description="Disordered" evidence="1">
    <location>
        <begin position="91"/>
        <end position="175"/>
    </location>
</feature>
<evidence type="ECO:0000313" key="3">
    <source>
        <dbReference type="Proteomes" id="UP000593567"/>
    </source>
</evidence>
<evidence type="ECO:0000313" key="2">
    <source>
        <dbReference type="EMBL" id="KAF6035271.1"/>
    </source>
</evidence>
<dbReference type="EMBL" id="VXIV02000905">
    <property type="protein sequence ID" value="KAF6035271.1"/>
    <property type="molecule type" value="Genomic_DNA"/>
</dbReference>
<feature type="compositionally biased region" description="Gly residues" evidence="1">
    <location>
        <begin position="24"/>
        <end position="63"/>
    </location>
</feature>
<evidence type="ECO:0000256" key="1">
    <source>
        <dbReference type="SAM" id="MobiDB-lite"/>
    </source>
</evidence>
<accession>A0A7J7KBQ8</accession>
<reference evidence="2" key="1">
    <citation type="submission" date="2020-06" db="EMBL/GenBank/DDBJ databases">
        <title>Draft genome of Bugula neritina, a colonial animal packing powerful symbionts and potential medicines.</title>
        <authorList>
            <person name="Rayko M."/>
        </authorList>
    </citation>
    <scope>NUCLEOTIDE SEQUENCE [LARGE SCALE GENOMIC DNA]</scope>
    <source>
        <strain evidence="2">Kwan_BN1</strain>
    </source>
</reference>